<sequence>MSRCPFWSTARERVECYKECPIITSEAFEGKDVSQCIFNECTESNSLNFKEIIKEDYGFLNLSIYDEENSINVNY</sequence>
<comment type="caution">
    <text evidence="2">The sequence shown here is derived from an EMBL/GenBank/DDBJ whole genome shotgun (WGS) entry which is preliminary data.</text>
</comment>
<reference evidence="2 3" key="1">
    <citation type="submission" date="2017-03" db="EMBL/GenBank/DDBJ databases">
        <title>Genome sequence of Clostridium chromiireducens DSM 23318.</title>
        <authorList>
            <person name="Poehlein A."/>
            <person name="Daniel R."/>
        </authorList>
    </citation>
    <scope>NUCLEOTIDE SEQUENCE [LARGE SCALE GENOMIC DNA]</scope>
    <source>
        <strain evidence="2 3">DSM 23318</strain>
    </source>
</reference>
<dbReference type="EMBL" id="MZGT01000039">
    <property type="protein sequence ID" value="OPJ60465.1"/>
    <property type="molecule type" value="Genomic_DNA"/>
</dbReference>
<accession>A0A1V4IL46</accession>
<protein>
    <submittedName>
        <fullName evidence="2">Uncharacterized protein</fullName>
    </submittedName>
</protein>
<name>A0A1V4IL46_9CLOT</name>
<dbReference type="EMBL" id="WSRQ01000001">
    <property type="protein sequence ID" value="MVX62174.1"/>
    <property type="molecule type" value="Genomic_DNA"/>
</dbReference>
<evidence type="ECO:0000313" key="1">
    <source>
        <dbReference type="EMBL" id="MVX62174.1"/>
    </source>
</evidence>
<dbReference type="Proteomes" id="UP000656077">
    <property type="component" value="Unassembled WGS sequence"/>
</dbReference>
<evidence type="ECO:0000313" key="3">
    <source>
        <dbReference type="Proteomes" id="UP000191056"/>
    </source>
</evidence>
<evidence type="ECO:0000313" key="2">
    <source>
        <dbReference type="EMBL" id="OPJ60465.1"/>
    </source>
</evidence>
<organism evidence="2 3">
    <name type="scientific">Clostridium chromiireducens</name>
    <dbReference type="NCBI Taxonomy" id="225345"/>
    <lineage>
        <taxon>Bacteria</taxon>
        <taxon>Bacillati</taxon>
        <taxon>Bacillota</taxon>
        <taxon>Clostridia</taxon>
        <taxon>Eubacteriales</taxon>
        <taxon>Clostridiaceae</taxon>
        <taxon>Clostridium</taxon>
    </lineage>
</organism>
<dbReference type="Proteomes" id="UP000191056">
    <property type="component" value="Unassembled WGS sequence"/>
</dbReference>
<dbReference type="OrthoDB" id="1938183at2"/>
<gene>
    <name evidence="2" type="ORF">CLCHR_29510</name>
    <name evidence="1" type="ORF">GKZ28_00475</name>
</gene>
<proteinExistence type="predicted"/>
<keyword evidence="3" id="KW-1185">Reference proteome</keyword>
<reference evidence="1" key="2">
    <citation type="submission" date="2019-12" db="EMBL/GenBank/DDBJ databases">
        <title>Microbes associate with the intestines of laboratory mice.</title>
        <authorList>
            <person name="Navarre W."/>
            <person name="Wong E."/>
        </authorList>
    </citation>
    <scope>NUCLEOTIDE SEQUENCE</scope>
    <source>
        <strain evidence="1">NM79_F5</strain>
    </source>
</reference>
<dbReference type="AlphaFoldDB" id="A0A1V4IL46"/>